<name>A0A075FN43_9EURY</name>
<evidence type="ECO:0008006" key="2">
    <source>
        <dbReference type="Google" id="ProtNLM"/>
    </source>
</evidence>
<sequence>MSEGRGSVKPEGPPRLPDGILEELSSRLTRDEAPFLRYLPKQLSLEWAESTENRLGFTRFECDHHELFRRRRLRGSPGPVTVALHPRLISDEKLFRHTLVHELLHAAGLIDHGNRHSDLVKEISPAPKLAESPVLRGMREEVLAGLPERSWICGECGHTWERRRVSIPQRCPKCARPFKGKSEST</sequence>
<organism evidence="1">
    <name type="scientific">uncultured marine group II/III euryarchaeote AD1000_26_F05</name>
    <dbReference type="NCBI Taxonomy" id="1457744"/>
    <lineage>
        <taxon>Archaea</taxon>
        <taxon>Methanobacteriati</taxon>
        <taxon>Methanobacteriota</taxon>
        <taxon>environmental samples</taxon>
    </lineage>
</organism>
<protein>
    <recommendedName>
        <fullName evidence="2">SprT-like domain-containing protein</fullName>
    </recommendedName>
</protein>
<accession>A0A075FN43</accession>
<evidence type="ECO:0000313" key="1">
    <source>
        <dbReference type="EMBL" id="AIE92678.1"/>
    </source>
</evidence>
<reference evidence="1" key="1">
    <citation type="journal article" date="2014" name="Genome Biol. Evol.">
        <title>Pangenome evidence for extensive interdomain horizontal transfer affecting lineage core and shell genes in uncultured planktonic thaumarchaeota and euryarchaeota.</title>
        <authorList>
            <person name="Deschamps P."/>
            <person name="Zivanovic Y."/>
            <person name="Moreira D."/>
            <person name="Rodriguez-Valera F."/>
            <person name="Lopez-Garcia P."/>
        </authorList>
    </citation>
    <scope>NUCLEOTIDE SEQUENCE</scope>
</reference>
<dbReference type="AlphaFoldDB" id="A0A075FN43"/>
<dbReference type="EMBL" id="KF900373">
    <property type="protein sequence ID" value="AIE92678.1"/>
    <property type="molecule type" value="Genomic_DNA"/>
</dbReference>
<proteinExistence type="predicted"/>